<dbReference type="InterPro" id="IPR013114">
    <property type="entry name" value="FabA_FabZ"/>
</dbReference>
<sequence>MIDNIEIQKILAHRYPFLLVDRVLVFEPGVRAVGIKNVTINEPFFQGHFPGRPLMPGALLIEAMAQVGGIVCGQLPEAVGKIPLLVGVNKTRFRRQVVPGDQVIITAEDLRTRQKRFGIMQTRSEVDGKLVAEAEIMFSLVD</sequence>
<comment type="similarity">
    <text evidence="3 10">Belongs to the thioester dehydratase family. FabZ subfamily.</text>
</comment>
<keyword evidence="6 10" id="KW-0441">Lipid A biosynthesis</keyword>
<reference evidence="11 12" key="1">
    <citation type="journal article" date="2021" name="Genome Biol. Evol.">
        <title>Complete Genome Sequencing of a Novel Gloeobacter Species from a Waterfall Cave in Mexico.</title>
        <authorList>
            <person name="Saw J.H."/>
            <person name="Cardona T."/>
            <person name="Montejano G."/>
        </authorList>
    </citation>
    <scope>NUCLEOTIDE SEQUENCE [LARGE SCALE GENOMIC DNA]</scope>
    <source>
        <strain evidence="11">MG652769</strain>
    </source>
</reference>
<dbReference type="InterPro" id="IPR010084">
    <property type="entry name" value="FabZ"/>
</dbReference>
<dbReference type="HAMAP" id="MF_00406">
    <property type="entry name" value="FabZ"/>
    <property type="match status" value="1"/>
</dbReference>
<keyword evidence="4 10" id="KW-0963">Cytoplasm</keyword>
<evidence type="ECO:0000256" key="8">
    <source>
        <dbReference type="ARBA" id="ARBA00023239"/>
    </source>
</evidence>
<evidence type="ECO:0000256" key="5">
    <source>
        <dbReference type="ARBA" id="ARBA00022516"/>
    </source>
</evidence>
<evidence type="ECO:0000256" key="3">
    <source>
        <dbReference type="ARBA" id="ARBA00009174"/>
    </source>
</evidence>
<evidence type="ECO:0000256" key="10">
    <source>
        <dbReference type="HAMAP-Rule" id="MF_00406"/>
    </source>
</evidence>
<evidence type="ECO:0000256" key="6">
    <source>
        <dbReference type="ARBA" id="ARBA00022556"/>
    </source>
</evidence>
<comment type="catalytic activity">
    <reaction evidence="1 10">
        <text>a (3R)-hydroxyacyl-[ACP] = a (2E)-enoyl-[ACP] + H2O</text>
        <dbReference type="Rhea" id="RHEA:13097"/>
        <dbReference type="Rhea" id="RHEA-COMP:9925"/>
        <dbReference type="Rhea" id="RHEA-COMP:9945"/>
        <dbReference type="ChEBI" id="CHEBI:15377"/>
        <dbReference type="ChEBI" id="CHEBI:78784"/>
        <dbReference type="ChEBI" id="CHEBI:78827"/>
        <dbReference type="EC" id="4.2.1.59"/>
    </reaction>
</comment>
<dbReference type="PANTHER" id="PTHR30272">
    <property type="entry name" value="3-HYDROXYACYL-[ACYL-CARRIER-PROTEIN] DEHYDRATASE"/>
    <property type="match status" value="1"/>
</dbReference>
<comment type="function">
    <text evidence="9 10">Involved in unsaturated fatty acids biosynthesis. Catalyzes the dehydration of short chain beta-hydroxyacyl-ACPs and long chain saturated and unsaturated beta-hydroxyacyl-ACPs.</text>
</comment>
<keyword evidence="5 10" id="KW-0444">Lipid biosynthesis</keyword>
<name>A0ABY3PME5_9CYAN</name>
<evidence type="ECO:0000313" key="12">
    <source>
        <dbReference type="Proteomes" id="UP001054846"/>
    </source>
</evidence>
<evidence type="ECO:0000256" key="9">
    <source>
        <dbReference type="ARBA" id="ARBA00025049"/>
    </source>
</evidence>
<dbReference type="PANTHER" id="PTHR30272:SF1">
    <property type="entry name" value="3-HYDROXYACYL-[ACYL-CARRIER-PROTEIN] DEHYDRATASE"/>
    <property type="match status" value="1"/>
</dbReference>
<evidence type="ECO:0000256" key="2">
    <source>
        <dbReference type="ARBA" id="ARBA00004496"/>
    </source>
</evidence>
<evidence type="ECO:0000256" key="4">
    <source>
        <dbReference type="ARBA" id="ARBA00022490"/>
    </source>
</evidence>
<dbReference type="EMBL" id="CP063845">
    <property type="protein sequence ID" value="UFP94858.1"/>
    <property type="molecule type" value="Genomic_DNA"/>
</dbReference>
<dbReference type="EC" id="4.2.1.59" evidence="10"/>
<dbReference type="SUPFAM" id="SSF54637">
    <property type="entry name" value="Thioesterase/thiol ester dehydrase-isomerase"/>
    <property type="match status" value="1"/>
</dbReference>
<proteinExistence type="inferred from homology"/>
<dbReference type="Pfam" id="PF07977">
    <property type="entry name" value="FabA"/>
    <property type="match status" value="1"/>
</dbReference>
<evidence type="ECO:0000256" key="7">
    <source>
        <dbReference type="ARBA" id="ARBA00023098"/>
    </source>
</evidence>
<dbReference type="Gene3D" id="3.10.129.10">
    <property type="entry name" value="Hotdog Thioesterase"/>
    <property type="match status" value="1"/>
</dbReference>
<comment type="subcellular location">
    <subcellularLocation>
        <location evidence="2 10">Cytoplasm</location>
    </subcellularLocation>
</comment>
<evidence type="ECO:0000256" key="1">
    <source>
        <dbReference type="ARBA" id="ARBA00001055"/>
    </source>
</evidence>
<dbReference type="GO" id="GO:0019171">
    <property type="term" value="F:(3R)-hydroxyacyl-[acyl-carrier-protein] dehydratase activity"/>
    <property type="evidence" value="ECO:0007669"/>
    <property type="project" value="UniProtKB-EC"/>
</dbReference>
<keyword evidence="8 10" id="KW-0456">Lyase</keyword>
<gene>
    <name evidence="10 11" type="primary">fabZ</name>
    <name evidence="11" type="ORF">ISF26_00995</name>
</gene>
<keyword evidence="12" id="KW-1185">Reference proteome</keyword>
<dbReference type="CDD" id="cd01288">
    <property type="entry name" value="FabZ"/>
    <property type="match status" value="1"/>
</dbReference>
<dbReference type="InterPro" id="IPR029069">
    <property type="entry name" value="HotDog_dom_sf"/>
</dbReference>
<dbReference type="Proteomes" id="UP001054846">
    <property type="component" value="Chromosome"/>
</dbReference>
<protein>
    <recommendedName>
        <fullName evidence="10">3-hydroxyacyl-[acyl-carrier-protein] dehydratase FabZ</fullName>
        <ecNumber evidence="10">4.2.1.59</ecNumber>
    </recommendedName>
    <alternativeName>
        <fullName evidence="10">(3R)-hydroxymyristoyl-[acyl-carrier-protein] dehydratase</fullName>
        <shortName evidence="10">(3R)-hydroxymyristoyl-ACP dehydrase</shortName>
    </alternativeName>
    <alternativeName>
        <fullName evidence="10">Beta-hydroxyacyl-ACP dehydratase</fullName>
    </alternativeName>
</protein>
<dbReference type="NCBIfam" id="NF000582">
    <property type="entry name" value="PRK00006.1"/>
    <property type="match status" value="1"/>
</dbReference>
<organism evidence="11 12">
    <name type="scientific">Gloeobacter morelensis MG652769</name>
    <dbReference type="NCBI Taxonomy" id="2781736"/>
    <lineage>
        <taxon>Bacteria</taxon>
        <taxon>Bacillati</taxon>
        <taxon>Cyanobacteriota</taxon>
        <taxon>Cyanophyceae</taxon>
        <taxon>Gloeobacterales</taxon>
        <taxon>Gloeobacteraceae</taxon>
        <taxon>Gloeobacter</taxon>
        <taxon>Gloeobacter morelensis</taxon>
    </lineage>
</organism>
<evidence type="ECO:0000313" key="11">
    <source>
        <dbReference type="EMBL" id="UFP94858.1"/>
    </source>
</evidence>
<dbReference type="NCBIfam" id="TIGR01750">
    <property type="entry name" value="fabZ"/>
    <property type="match status" value="1"/>
</dbReference>
<dbReference type="RefSeq" id="WP_011141864.1">
    <property type="nucleotide sequence ID" value="NZ_CP063845.1"/>
</dbReference>
<feature type="active site" evidence="10">
    <location>
        <position position="48"/>
    </location>
</feature>
<keyword evidence="7 10" id="KW-0443">Lipid metabolism</keyword>
<accession>A0ABY3PME5</accession>